<dbReference type="PROSITE" id="PS00873">
    <property type="entry name" value="NA_ALANINE_SYMP"/>
    <property type="match status" value="1"/>
</dbReference>
<dbReference type="Pfam" id="PF01235">
    <property type="entry name" value="Na_Ala_symp"/>
    <property type="match status" value="1"/>
</dbReference>
<keyword evidence="7 8" id="KW-0472">Membrane</keyword>
<comment type="similarity">
    <text evidence="2 8">Belongs to the alanine or glycine:cation symporter (AGCS) (TC 2.A.25) family.</text>
</comment>
<evidence type="ECO:0000256" key="4">
    <source>
        <dbReference type="ARBA" id="ARBA00022475"/>
    </source>
</evidence>
<dbReference type="PRINTS" id="PR00175">
    <property type="entry name" value="NAALASMPORT"/>
</dbReference>
<gene>
    <name evidence="9" type="ORF">IFO67_10475</name>
</gene>
<evidence type="ECO:0000256" key="8">
    <source>
        <dbReference type="RuleBase" id="RU363064"/>
    </source>
</evidence>
<feature type="transmembrane region" description="Helical" evidence="8">
    <location>
        <begin position="135"/>
        <end position="159"/>
    </location>
</feature>
<dbReference type="Proteomes" id="UP000603602">
    <property type="component" value="Unassembled WGS sequence"/>
</dbReference>
<accession>A0ABR9BAT8</accession>
<reference evidence="10" key="1">
    <citation type="submission" date="2023-07" db="EMBL/GenBank/DDBJ databases">
        <title>Thauera sp. CAU 1555 isolated from sand of Yaerae Beach.</title>
        <authorList>
            <person name="Kim W."/>
        </authorList>
    </citation>
    <scope>NUCLEOTIDE SEQUENCE [LARGE SCALE GENOMIC DNA]</scope>
    <source>
        <strain evidence="10">CAU 1555</strain>
    </source>
</reference>
<evidence type="ECO:0000313" key="10">
    <source>
        <dbReference type="Proteomes" id="UP000603602"/>
    </source>
</evidence>
<feature type="transmembrane region" description="Helical" evidence="8">
    <location>
        <begin position="325"/>
        <end position="344"/>
    </location>
</feature>
<dbReference type="PANTHER" id="PTHR30330:SF7">
    <property type="entry name" value="SODIUM_PROTON-DEPENDENT ALANINE CARRIER PROTEIN YRBD-RELATED"/>
    <property type="match status" value="1"/>
</dbReference>
<keyword evidence="8" id="KW-0769">Symport</keyword>
<dbReference type="RefSeq" id="WP_187718152.1">
    <property type="nucleotide sequence ID" value="NZ_JACTAH010000002.1"/>
</dbReference>
<feature type="transmembrane region" description="Helical" evidence="8">
    <location>
        <begin position="293"/>
        <end position="313"/>
    </location>
</feature>
<evidence type="ECO:0000256" key="6">
    <source>
        <dbReference type="ARBA" id="ARBA00022989"/>
    </source>
</evidence>
<keyword evidence="3 8" id="KW-0813">Transport</keyword>
<protein>
    <submittedName>
        <fullName evidence="9">Alanine:cation symporter family protein</fullName>
    </submittedName>
</protein>
<dbReference type="EMBL" id="JACYTO010000002">
    <property type="protein sequence ID" value="MBD8503306.1"/>
    <property type="molecule type" value="Genomic_DNA"/>
</dbReference>
<keyword evidence="5 8" id="KW-0812">Transmembrane</keyword>
<keyword evidence="6 8" id="KW-1133">Transmembrane helix</keyword>
<evidence type="ECO:0000256" key="5">
    <source>
        <dbReference type="ARBA" id="ARBA00022692"/>
    </source>
</evidence>
<evidence type="ECO:0000256" key="1">
    <source>
        <dbReference type="ARBA" id="ARBA00004651"/>
    </source>
</evidence>
<feature type="transmembrane region" description="Helical" evidence="8">
    <location>
        <begin position="413"/>
        <end position="436"/>
    </location>
</feature>
<feature type="transmembrane region" description="Helical" evidence="8">
    <location>
        <begin position="232"/>
        <end position="254"/>
    </location>
</feature>
<dbReference type="PANTHER" id="PTHR30330">
    <property type="entry name" value="AGSS FAMILY TRANSPORTER, SODIUM-ALANINE"/>
    <property type="match status" value="1"/>
</dbReference>
<name>A0ABR9BAT8_9RHOO</name>
<feature type="transmembrane region" description="Helical" evidence="8">
    <location>
        <begin position="386"/>
        <end position="407"/>
    </location>
</feature>
<evidence type="ECO:0000256" key="3">
    <source>
        <dbReference type="ARBA" id="ARBA00022448"/>
    </source>
</evidence>
<feature type="transmembrane region" description="Helical" evidence="8">
    <location>
        <begin position="204"/>
        <end position="225"/>
    </location>
</feature>
<dbReference type="InterPro" id="IPR001463">
    <property type="entry name" value="Na/Ala_symport"/>
</dbReference>
<feature type="transmembrane region" description="Helical" evidence="8">
    <location>
        <begin position="12"/>
        <end position="30"/>
    </location>
</feature>
<comment type="caution">
    <text evidence="9">The sequence shown here is derived from an EMBL/GenBank/DDBJ whole genome shotgun (WGS) entry which is preliminary data.</text>
</comment>
<keyword evidence="8" id="KW-0997">Cell inner membrane</keyword>
<organism evidence="9 10">
    <name type="scientific">Thauera sedimentorum</name>
    <dbReference type="NCBI Taxonomy" id="2767595"/>
    <lineage>
        <taxon>Bacteria</taxon>
        <taxon>Pseudomonadati</taxon>
        <taxon>Pseudomonadota</taxon>
        <taxon>Betaproteobacteria</taxon>
        <taxon>Rhodocyclales</taxon>
        <taxon>Zoogloeaceae</taxon>
        <taxon>Thauera</taxon>
    </lineage>
</organism>
<proteinExistence type="inferred from homology"/>
<keyword evidence="4" id="KW-1003">Cell membrane</keyword>
<dbReference type="Gene3D" id="1.20.1740.10">
    <property type="entry name" value="Amino acid/polyamine transporter I"/>
    <property type="match status" value="1"/>
</dbReference>
<evidence type="ECO:0000256" key="7">
    <source>
        <dbReference type="ARBA" id="ARBA00023136"/>
    </source>
</evidence>
<sequence length="483" mass="50989">MQAIVDGINGWVWSPALVYLCLLVGLYFSLRTRFMQVRHFSEMVRAIFRGRSSSAGVSSFQALSIALSGRVGTGNIAGVATAIGFGGPGAIFWMWMVAFLGAATAYVESALGQIYKTEYHGLYRGGPAYYIEQGLGWRVYAIVFAVATLLACGLLLPGVQTNSIASSMENAFGIAPAVTGTVIVILLGLIIFGGVRRIAQVTQVVVPFMALGYVLAACVVVALNIEKVPGIVSLIVSSAFGFEAGFGAMIGLAIQWGVKRGVYSNEAGQGTGPHAAAAAEVSHPAAQGLVQAFSVYVDTLFVCTATAFMILIAGSYNVTGPDGQMVFTGLANIAAGTGFTQAAMESVLPGFGAVFVAVALFFFAFTTVLAYYYIAETNLAYLTRNLRSEVLIFVLRVALIGSALYGCVRTSDLAWGLGDIGVGIMAWLNILAILLLQKPALAALKDYEAQKARGRIEPGFDPRPLGIANATLWEKRAARSESQ</sequence>
<evidence type="ECO:0000256" key="2">
    <source>
        <dbReference type="ARBA" id="ARBA00009261"/>
    </source>
</evidence>
<feature type="transmembrane region" description="Helical" evidence="8">
    <location>
        <begin position="350"/>
        <end position="374"/>
    </location>
</feature>
<keyword evidence="10" id="KW-1185">Reference proteome</keyword>
<dbReference type="NCBIfam" id="TIGR00835">
    <property type="entry name" value="agcS"/>
    <property type="match status" value="1"/>
</dbReference>
<comment type="subcellular location">
    <subcellularLocation>
        <location evidence="8">Cell inner membrane</location>
        <topology evidence="8">Multi-pass membrane protein</topology>
    </subcellularLocation>
    <subcellularLocation>
        <location evidence="1">Cell membrane</location>
        <topology evidence="1">Multi-pass membrane protein</topology>
    </subcellularLocation>
</comment>
<evidence type="ECO:0000313" key="9">
    <source>
        <dbReference type="EMBL" id="MBD8503306.1"/>
    </source>
</evidence>
<feature type="transmembrane region" description="Helical" evidence="8">
    <location>
        <begin position="171"/>
        <end position="192"/>
    </location>
</feature>